<dbReference type="Pfam" id="PF00004">
    <property type="entry name" value="AAA"/>
    <property type="match status" value="1"/>
</dbReference>
<accession>A0ABR4E2Z1</accession>
<evidence type="ECO:0000259" key="2">
    <source>
        <dbReference type="SMART" id="SM00382"/>
    </source>
</evidence>
<dbReference type="InterPro" id="IPR003959">
    <property type="entry name" value="ATPase_AAA_core"/>
</dbReference>
<evidence type="ECO:0000256" key="1">
    <source>
        <dbReference type="SAM" id="MobiDB-lite"/>
    </source>
</evidence>
<dbReference type="Gene3D" id="3.40.50.300">
    <property type="entry name" value="P-loop containing nucleotide triphosphate hydrolases"/>
    <property type="match status" value="1"/>
</dbReference>
<dbReference type="Proteomes" id="UP001600888">
    <property type="component" value="Unassembled WGS sequence"/>
</dbReference>
<name>A0ABR4E2Z1_9PEZI</name>
<dbReference type="SUPFAM" id="SSF52540">
    <property type="entry name" value="P-loop containing nucleoside triphosphate hydrolases"/>
    <property type="match status" value="1"/>
</dbReference>
<reference evidence="3 4" key="1">
    <citation type="submission" date="2024-03" db="EMBL/GenBank/DDBJ databases">
        <title>A high-quality draft genome sequence of Diaporthe vaccinii, a causative agent of upright dieback and viscid rot disease in cranberry plants.</title>
        <authorList>
            <person name="Sarrasin M."/>
            <person name="Lang B.F."/>
            <person name="Burger G."/>
        </authorList>
    </citation>
    <scope>NUCLEOTIDE SEQUENCE [LARGE SCALE GENOMIC DNA]</scope>
    <source>
        <strain evidence="3 4">IS7</strain>
    </source>
</reference>
<protein>
    <recommendedName>
        <fullName evidence="2">AAA+ ATPase domain-containing protein</fullName>
    </recommendedName>
</protein>
<dbReference type="InterPro" id="IPR003593">
    <property type="entry name" value="AAA+_ATPase"/>
</dbReference>
<evidence type="ECO:0000313" key="3">
    <source>
        <dbReference type="EMBL" id="KAL2276792.1"/>
    </source>
</evidence>
<dbReference type="EMBL" id="JBAWTH010000108">
    <property type="protein sequence ID" value="KAL2276792.1"/>
    <property type="molecule type" value="Genomic_DNA"/>
</dbReference>
<proteinExistence type="predicted"/>
<dbReference type="CDD" id="cd19481">
    <property type="entry name" value="RecA-like_protease"/>
    <property type="match status" value="1"/>
</dbReference>
<dbReference type="PANTHER" id="PTHR46411">
    <property type="entry name" value="FAMILY ATPASE, PUTATIVE-RELATED"/>
    <property type="match status" value="1"/>
</dbReference>
<sequence length="754" mass="86123">MADAKDQAGVNSVSDGDVHKSIPVGVETIAALLQSLTIGINGLVKRVGALEQSQGIDYGTKNSKKDPGNNEPTRGKNEPGTTTVSTTGTTSSKHDEDIKSKGASLLCLVEYREKVYIDRMGKFDWKVLSAEADQKTTLGRVSFRYDTDENGKLAFSVFKTAKIFQWLYDHCPPAAHGQVNVLRDALVFEDAFPLLHLRQDLNDYKEKLGNDKTENANHKPIQDEIEVLDQLYSQKGHFKDALDQYNTMCKTRKIDFRSLKGLSRKDQLVVFRELRDELAVARVTLITATDENDRYGRDVKLDLDCKTIDFDGKRFRYHLYRKTIDVFTGSRNITELDVYPLEYSHEKDDIIRKSIDSGGKWWDLHKKLTDAHGQSSATVMHYDGYCETFGENARDENGGKGSQLVTRVIVDTMRFPDRFLRFTEEDMPSPDKDPESLFASKGEDNPYVLCPERVLVHSLSDNEWYYVAMTWLVNPVWDSKAWETLVMPRTYASASEKDDIAKSISPIRELARAHKEVTKKDERMDNFKGKGKGLTFLLHGPPGVGKTMLAECLSEDQQRPLYRINLGRLIAEANWESKIDEIFRQAHSWDAILLVDEAEVILVERTQENMEQSAWVAVFLRKIEYFEGIIFLTTNLIHMIDPAFISRVNLGFRIPAMDFETRLEIWNKMLNSLPNTTDTKLLLLDDRKRWADFNLNGRQIRNVIHSARLLANEPMSGKLTVKSIDDAINDAVNFMKMIEGEKQDMELRTMSHWS</sequence>
<feature type="domain" description="AAA+ ATPase" evidence="2">
    <location>
        <begin position="532"/>
        <end position="656"/>
    </location>
</feature>
<feature type="region of interest" description="Disordered" evidence="1">
    <location>
        <begin position="57"/>
        <end position="96"/>
    </location>
</feature>
<dbReference type="PANTHER" id="PTHR46411:SF2">
    <property type="entry name" value="AAA+ ATPASE DOMAIN-CONTAINING PROTEIN"/>
    <property type="match status" value="1"/>
</dbReference>
<dbReference type="Pfam" id="PF22942">
    <property type="entry name" value="DUF7025"/>
    <property type="match status" value="1"/>
</dbReference>
<feature type="compositionally biased region" description="Low complexity" evidence="1">
    <location>
        <begin position="80"/>
        <end position="91"/>
    </location>
</feature>
<feature type="compositionally biased region" description="Basic and acidic residues" evidence="1">
    <location>
        <begin position="63"/>
        <end position="77"/>
    </location>
</feature>
<dbReference type="InterPro" id="IPR027417">
    <property type="entry name" value="P-loop_NTPase"/>
</dbReference>
<dbReference type="InterPro" id="IPR054289">
    <property type="entry name" value="DUF7025"/>
</dbReference>
<comment type="caution">
    <text evidence="3">The sequence shown here is derived from an EMBL/GenBank/DDBJ whole genome shotgun (WGS) entry which is preliminary data.</text>
</comment>
<keyword evidence="4" id="KW-1185">Reference proteome</keyword>
<gene>
    <name evidence="3" type="ORF">FJTKL_00452</name>
</gene>
<organism evidence="3 4">
    <name type="scientific">Diaporthe vaccinii</name>
    <dbReference type="NCBI Taxonomy" id="105482"/>
    <lineage>
        <taxon>Eukaryota</taxon>
        <taxon>Fungi</taxon>
        <taxon>Dikarya</taxon>
        <taxon>Ascomycota</taxon>
        <taxon>Pezizomycotina</taxon>
        <taxon>Sordariomycetes</taxon>
        <taxon>Sordariomycetidae</taxon>
        <taxon>Diaporthales</taxon>
        <taxon>Diaporthaceae</taxon>
        <taxon>Diaporthe</taxon>
        <taxon>Diaporthe eres species complex</taxon>
    </lineage>
</organism>
<evidence type="ECO:0000313" key="4">
    <source>
        <dbReference type="Proteomes" id="UP001600888"/>
    </source>
</evidence>
<dbReference type="SMART" id="SM00382">
    <property type="entry name" value="AAA"/>
    <property type="match status" value="1"/>
</dbReference>